<dbReference type="GO" id="GO:0005121">
    <property type="term" value="F:Toll binding"/>
    <property type="evidence" value="ECO:0007669"/>
    <property type="project" value="TreeGrafter"/>
</dbReference>
<feature type="region of interest" description="Disordered" evidence="4">
    <location>
        <begin position="64"/>
        <end position="115"/>
    </location>
</feature>
<dbReference type="EMBL" id="BMAW01117350">
    <property type="protein sequence ID" value="GFT74730.1"/>
    <property type="molecule type" value="Genomic_DNA"/>
</dbReference>
<dbReference type="Proteomes" id="UP000887013">
    <property type="component" value="Unassembled WGS sequence"/>
</dbReference>
<dbReference type="InterPro" id="IPR032104">
    <property type="entry name" value="Spaetzle"/>
</dbReference>
<organism evidence="6 7">
    <name type="scientific">Nephila pilipes</name>
    <name type="common">Giant wood spider</name>
    <name type="synonym">Nephila maculata</name>
    <dbReference type="NCBI Taxonomy" id="299642"/>
    <lineage>
        <taxon>Eukaryota</taxon>
        <taxon>Metazoa</taxon>
        <taxon>Ecdysozoa</taxon>
        <taxon>Arthropoda</taxon>
        <taxon>Chelicerata</taxon>
        <taxon>Arachnida</taxon>
        <taxon>Araneae</taxon>
        <taxon>Araneomorphae</taxon>
        <taxon>Entelegynae</taxon>
        <taxon>Araneoidea</taxon>
        <taxon>Nephilidae</taxon>
        <taxon>Nephila</taxon>
    </lineage>
</organism>
<keyword evidence="3" id="KW-0325">Glycoprotein</keyword>
<dbReference type="GO" id="GO:0045087">
    <property type="term" value="P:innate immune response"/>
    <property type="evidence" value="ECO:0007669"/>
    <property type="project" value="TreeGrafter"/>
</dbReference>
<dbReference type="InterPro" id="IPR029034">
    <property type="entry name" value="Cystine-knot_cytokine"/>
</dbReference>
<dbReference type="GO" id="GO:0005615">
    <property type="term" value="C:extracellular space"/>
    <property type="evidence" value="ECO:0007669"/>
    <property type="project" value="UniProtKB-ARBA"/>
</dbReference>
<dbReference type="OrthoDB" id="6359065at2759"/>
<dbReference type="GO" id="GO:0008083">
    <property type="term" value="F:growth factor activity"/>
    <property type="evidence" value="ECO:0007669"/>
    <property type="project" value="TreeGrafter"/>
</dbReference>
<dbReference type="Pfam" id="PF16077">
    <property type="entry name" value="Spaetzle"/>
    <property type="match status" value="1"/>
</dbReference>
<dbReference type="PANTHER" id="PTHR23199:SF12">
    <property type="entry name" value="NEUROTROPHIN 1-RELATED"/>
    <property type="match status" value="1"/>
</dbReference>
<keyword evidence="1" id="KW-0732">Signal</keyword>
<evidence type="ECO:0000313" key="6">
    <source>
        <dbReference type="EMBL" id="GFT74730.1"/>
    </source>
</evidence>
<evidence type="ECO:0000256" key="2">
    <source>
        <dbReference type="ARBA" id="ARBA00023157"/>
    </source>
</evidence>
<evidence type="ECO:0000256" key="1">
    <source>
        <dbReference type="ARBA" id="ARBA00022729"/>
    </source>
</evidence>
<evidence type="ECO:0000256" key="4">
    <source>
        <dbReference type="SAM" id="MobiDB-lite"/>
    </source>
</evidence>
<evidence type="ECO:0000259" key="5">
    <source>
        <dbReference type="Pfam" id="PF16077"/>
    </source>
</evidence>
<keyword evidence="7" id="KW-1185">Reference proteome</keyword>
<sequence length="276" mass="31238">MGSQGGQVCFRTMFGESISFGATEVLVTYAVSTLLSSLCSANYATTSHPGGYWGSRGGYPSSLTKGNYDTRRDSRYGAPPLGPQLPEPLPQKQDPFRPTSSRQDSTYLNQLPSDRPSCARKRDYCLHDHDYPMDMVRGVVQRYQGEIYRMYQEMQPLPVEVAVGGNVSYRYNFPSERGTWACETDVFTMRIGWARNWAGRWKVVLNTEQFPQSVRLEHCKYENRTCQMMPPCVRSSCLQRYTAVQLLSTDPQTPDRSPTVDTFLLPGGCSCYIDFN</sequence>
<feature type="compositionally biased region" description="Polar residues" evidence="4">
    <location>
        <begin position="98"/>
        <end position="112"/>
    </location>
</feature>
<proteinExistence type="predicted"/>
<dbReference type="GO" id="GO:0021556">
    <property type="term" value="P:central nervous system formation"/>
    <property type="evidence" value="ECO:0007669"/>
    <property type="project" value="TreeGrafter"/>
</dbReference>
<accession>A0A8X6PMT2</accession>
<dbReference type="Gene3D" id="2.10.90.10">
    <property type="entry name" value="Cystine-knot cytokines"/>
    <property type="match status" value="1"/>
</dbReference>
<gene>
    <name evidence="6" type="primary">AVEN_221842_1</name>
    <name evidence="6" type="ORF">NPIL_623711</name>
</gene>
<dbReference type="SUPFAM" id="SSF57501">
    <property type="entry name" value="Cystine-knot cytokines"/>
    <property type="match status" value="1"/>
</dbReference>
<evidence type="ECO:0000313" key="7">
    <source>
        <dbReference type="Proteomes" id="UP000887013"/>
    </source>
</evidence>
<keyword evidence="2" id="KW-1015">Disulfide bond</keyword>
<feature type="domain" description="Spaetzle" evidence="5">
    <location>
        <begin position="181"/>
        <end position="273"/>
    </location>
</feature>
<feature type="compositionally biased region" description="Pro residues" evidence="4">
    <location>
        <begin position="80"/>
        <end position="89"/>
    </location>
</feature>
<dbReference type="AlphaFoldDB" id="A0A8X6PMT2"/>
<comment type="caution">
    <text evidence="6">The sequence shown here is derived from an EMBL/GenBank/DDBJ whole genome shotgun (WGS) entry which is preliminary data.</text>
</comment>
<dbReference type="PANTHER" id="PTHR23199">
    <property type="entry name" value="NEUROTROPHIN 1-RELATED"/>
    <property type="match status" value="1"/>
</dbReference>
<dbReference type="InterPro" id="IPR052444">
    <property type="entry name" value="Spz/Toll_ligand-like"/>
</dbReference>
<reference evidence="6" key="1">
    <citation type="submission" date="2020-08" db="EMBL/GenBank/DDBJ databases">
        <title>Multicomponent nature underlies the extraordinary mechanical properties of spider dragline silk.</title>
        <authorList>
            <person name="Kono N."/>
            <person name="Nakamura H."/>
            <person name="Mori M."/>
            <person name="Yoshida Y."/>
            <person name="Ohtoshi R."/>
            <person name="Malay A.D."/>
            <person name="Moran D.A.P."/>
            <person name="Tomita M."/>
            <person name="Numata K."/>
            <person name="Arakawa K."/>
        </authorList>
    </citation>
    <scope>NUCLEOTIDE SEQUENCE</scope>
</reference>
<protein>
    <submittedName>
        <fullName evidence="6">Spaetzle domain-containing protein</fullName>
    </submittedName>
</protein>
<evidence type="ECO:0000256" key="3">
    <source>
        <dbReference type="ARBA" id="ARBA00023180"/>
    </source>
</evidence>
<name>A0A8X6PMT2_NEPPI</name>